<dbReference type="NCBIfam" id="TIGR00217">
    <property type="entry name" value="malQ"/>
    <property type="match status" value="1"/>
</dbReference>
<evidence type="ECO:0000256" key="3">
    <source>
        <dbReference type="ARBA" id="ARBA00012560"/>
    </source>
</evidence>
<comment type="similarity">
    <text evidence="2 10">Belongs to the disproportionating enzyme family.</text>
</comment>
<dbReference type="Proteomes" id="UP000823615">
    <property type="component" value="Unassembled WGS sequence"/>
</dbReference>
<evidence type="ECO:0000256" key="7">
    <source>
        <dbReference type="ARBA" id="ARBA00023277"/>
    </source>
</evidence>
<dbReference type="PANTHER" id="PTHR32438">
    <property type="entry name" value="4-ALPHA-GLUCANOTRANSFERASE DPE1, CHLOROPLASTIC/AMYLOPLASTIC"/>
    <property type="match status" value="1"/>
</dbReference>
<evidence type="ECO:0000256" key="9">
    <source>
        <dbReference type="ARBA" id="ARBA00031501"/>
    </source>
</evidence>
<dbReference type="GO" id="GO:0005975">
    <property type="term" value="P:carbohydrate metabolic process"/>
    <property type="evidence" value="ECO:0007669"/>
    <property type="project" value="InterPro"/>
</dbReference>
<name>A0A9D9E0H6_9SPIO</name>
<dbReference type="EC" id="2.4.1.25" evidence="3 10"/>
<accession>A0A9D9E0H6</accession>
<evidence type="ECO:0000313" key="12">
    <source>
        <dbReference type="Proteomes" id="UP000823615"/>
    </source>
</evidence>
<gene>
    <name evidence="11" type="primary">malQ</name>
    <name evidence="11" type="ORF">IAA97_03020</name>
</gene>
<keyword evidence="5 10" id="KW-0328">Glycosyltransferase</keyword>
<keyword evidence="6 10" id="KW-0808">Transferase</keyword>
<dbReference type="NCBIfam" id="NF011080">
    <property type="entry name" value="PRK14508.1-3"/>
    <property type="match status" value="1"/>
</dbReference>
<protein>
    <recommendedName>
        <fullName evidence="4 10">4-alpha-glucanotransferase</fullName>
        <ecNumber evidence="3 10">2.4.1.25</ecNumber>
    </recommendedName>
    <alternativeName>
        <fullName evidence="8 10">Amylomaltase</fullName>
    </alternativeName>
    <alternativeName>
        <fullName evidence="9 10">Disproportionating enzyme</fullName>
    </alternativeName>
</protein>
<evidence type="ECO:0000256" key="2">
    <source>
        <dbReference type="ARBA" id="ARBA00005684"/>
    </source>
</evidence>
<dbReference type="InterPro" id="IPR003385">
    <property type="entry name" value="Glyco_hydro_77"/>
</dbReference>
<evidence type="ECO:0000256" key="4">
    <source>
        <dbReference type="ARBA" id="ARBA00020295"/>
    </source>
</evidence>
<dbReference type="Pfam" id="PF02446">
    <property type="entry name" value="Glyco_hydro_77"/>
    <property type="match status" value="1"/>
</dbReference>
<comment type="caution">
    <text evidence="11">The sequence shown here is derived from an EMBL/GenBank/DDBJ whole genome shotgun (WGS) entry which is preliminary data.</text>
</comment>
<keyword evidence="7 10" id="KW-0119">Carbohydrate metabolism</keyword>
<dbReference type="GO" id="GO:0004134">
    <property type="term" value="F:4-alpha-glucanotransferase activity"/>
    <property type="evidence" value="ECO:0007669"/>
    <property type="project" value="UniProtKB-EC"/>
</dbReference>
<dbReference type="EMBL" id="JADIMT010000039">
    <property type="protein sequence ID" value="MBO8435931.1"/>
    <property type="molecule type" value="Genomic_DNA"/>
</dbReference>
<evidence type="ECO:0000256" key="8">
    <source>
        <dbReference type="ARBA" id="ARBA00031423"/>
    </source>
</evidence>
<evidence type="ECO:0000256" key="6">
    <source>
        <dbReference type="ARBA" id="ARBA00022679"/>
    </source>
</evidence>
<comment type="catalytic activity">
    <reaction evidence="1 10">
        <text>Transfers a segment of a (1-&gt;4)-alpha-D-glucan to a new position in an acceptor, which may be glucose or a (1-&gt;4)-alpha-D-glucan.</text>
        <dbReference type="EC" id="2.4.1.25"/>
    </reaction>
</comment>
<dbReference type="InterPro" id="IPR017853">
    <property type="entry name" value="GH"/>
</dbReference>
<reference evidence="11" key="2">
    <citation type="journal article" date="2021" name="PeerJ">
        <title>Extensive microbial diversity within the chicken gut microbiome revealed by metagenomics and culture.</title>
        <authorList>
            <person name="Gilroy R."/>
            <person name="Ravi A."/>
            <person name="Getino M."/>
            <person name="Pursley I."/>
            <person name="Horton D.L."/>
            <person name="Alikhan N.F."/>
            <person name="Baker D."/>
            <person name="Gharbi K."/>
            <person name="Hall N."/>
            <person name="Watson M."/>
            <person name="Adriaenssens E.M."/>
            <person name="Foster-Nyarko E."/>
            <person name="Jarju S."/>
            <person name="Secka A."/>
            <person name="Antonio M."/>
            <person name="Oren A."/>
            <person name="Chaudhuri R.R."/>
            <person name="La Ragione R."/>
            <person name="Hildebrand F."/>
            <person name="Pallen M.J."/>
        </authorList>
    </citation>
    <scope>NUCLEOTIDE SEQUENCE</scope>
    <source>
        <strain evidence="11">7293</strain>
    </source>
</reference>
<dbReference type="Gene3D" id="3.20.20.80">
    <property type="entry name" value="Glycosidases"/>
    <property type="match status" value="1"/>
</dbReference>
<dbReference type="PANTHER" id="PTHR32438:SF5">
    <property type="entry name" value="4-ALPHA-GLUCANOTRANSFERASE DPE1, CHLOROPLASTIC_AMYLOPLASTIC"/>
    <property type="match status" value="1"/>
</dbReference>
<sequence>MAEKRTRKAGVLLHITSLPSDYGIGDLGENAYKFVDTLADASVGLWQMLPVGPTGYGDSPYAARSAFAGNELLISPRLLYLDGYLDIADAMNKMPSTDRVDYGEVRELKMPMLRRAAEAFLANKGLPFKEFERFREKESWWLEDYALFQVLADEYNDSRWFCAWPKELKMRSPEALEKMRKEKQREIDIYSVLQYFFYKQFTELKIYANERGVKLVGDIPIFVAGDSADAWSKRELLQIDEDGEQEASSGVPPDAFSADGQLWGNPLYRWDEHVKTGFRWWIDRFKKNLELFDIVRVDHFRGFEACWEVPKGAETAKNGKWVKSPGQQLFDALRKELGDDLPVIAEDLGVITPEVEELRVKNGFPGMKILQFAFAFDNGEWQTDNPYLPHNTEYLSVAYTGTHDNNTTQGWYDSLDDGMKDYVRRYFECGDSEVLWRMIRSLMASPAMYAIFPMQDILGLGEEARMNIPSTCGTSNWSWRMSKEDIASPSFEGIKYYSHLYGRDK</sequence>
<proteinExistence type="inferred from homology"/>
<evidence type="ECO:0000256" key="5">
    <source>
        <dbReference type="ARBA" id="ARBA00022676"/>
    </source>
</evidence>
<evidence type="ECO:0000313" key="11">
    <source>
        <dbReference type="EMBL" id="MBO8435931.1"/>
    </source>
</evidence>
<dbReference type="SUPFAM" id="SSF51445">
    <property type="entry name" value="(Trans)glycosidases"/>
    <property type="match status" value="1"/>
</dbReference>
<organism evidence="11 12">
    <name type="scientific">Candidatus Ornithospirochaeta stercoripullorum</name>
    <dbReference type="NCBI Taxonomy" id="2840899"/>
    <lineage>
        <taxon>Bacteria</taxon>
        <taxon>Pseudomonadati</taxon>
        <taxon>Spirochaetota</taxon>
        <taxon>Spirochaetia</taxon>
        <taxon>Spirochaetales</taxon>
        <taxon>Spirochaetaceae</taxon>
        <taxon>Spirochaetaceae incertae sedis</taxon>
        <taxon>Candidatus Ornithospirochaeta</taxon>
    </lineage>
</organism>
<evidence type="ECO:0000256" key="10">
    <source>
        <dbReference type="RuleBase" id="RU361207"/>
    </source>
</evidence>
<evidence type="ECO:0000256" key="1">
    <source>
        <dbReference type="ARBA" id="ARBA00000439"/>
    </source>
</evidence>
<dbReference type="NCBIfam" id="NF011079">
    <property type="entry name" value="PRK14508.1-2"/>
    <property type="match status" value="1"/>
</dbReference>
<dbReference type="AlphaFoldDB" id="A0A9D9E0H6"/>
<reference evidence="11" key="1">
    <citation type="submission" date="2020-10" db="EMBL/GenBank/DDBJ databases">
        <authorList>
            <person name="Gilroy R."/>
        </authorList>
    </citation>
    <scope>NUCLEOTIDE SEQUENCE</scope>
    <source>
        <strain evidence="11">7293</strain>
    </source>
</reference>